<keyword evidence="3" id="KW-1185">Reference proteome</keyword>
<name>A0A2X0M0H0_9BASI</name>
<sequence length="81" mass="9129">MLRQGQISSSFGRFVQETALLQTPFNILLPYRCALQKQDTHLCRVPNAAIRISTTCRVQTRDLNSSGELSHPSDRSRPFAP</sequence>
<organism evidence="2 3">
    <name type="scientific">Microbotryum silenes-dioicae</name>
    <dbReference type="NCBI Taxonomy" id="796604"/>
    <lineage>
        <taxon>Eukaryota</taxon>
        <taxon>Fungi</taxon>
        <taxon>Dikarya</taxon>
        <taxon>Basidiomycota</taxon>
        <taxon>Pucciniomycotina</taxon>
        <taxon>Microbotryomycetes</taxon>
        <taxon>Microbotryales</taxon>
        <taxon>Microbotryaceae</taxon>
        <taxon>Microbotryum</taxon>
    </lineage>
</organism>
<dbReference type="Proteomes" id="UP000249464">
    <property type="component" value="Unassembled WGS sequence"/>
</dbReference>
<evidence type="ECO:0000313" key="2">
    <source>
        <dbReference type="EMBL" id="SGY38484.1"/>
    </source>
</evidence>
<accession>A0A2X0M0H0</accession>
<evidence type="ECO:0000256" key="1">
    <source>
        <dbReference type="SAM" id="MobiDB-lite"/>
    </source>
</evidence>
<dbReference type="AlphaFoldDB" id="A0A2X0M0H0"/>
<reference evidence="2 3" key="1">
    <citation type="submission" date="2016-11" db="EMBL/GenBank/DDBJ databases">
        <authorList>
            <person name="Jaros S."/>
            <person name="Januszkiewicz K."/>
            <person name="Wedrychowicz H."/>
        </authorList>
    </citation>
    <scope>NUCLEOTIDE SEQUENCE [LARGE SCALE GENOMIC DNA]</scope>
</reference>
<dbReference type="EMBL" id="FQNC01000042">
    <property type="protein sequence ID" value="SGY38484.1"/>
    <property type="molecule type" value="Genomic_DNA"/>
</dbReference>
<gene>
    <name evidence="2" type="primary">BQ5605_C003g02038</name>
    <name evidence="2" type="ORF">BQ5605_C003G02038</name>
</gene>
<proteinExistence type="predicted"/>
<protein>
    <submittedName>
        <fullName evidence="2">BQ5605_C003g02038 protein</fullName>
    </submittedName>
</protein>
<evidence type="ECO:0000313" key="3">
    <source>
        <dbReference type="Proteomes" id="UP000249464"/>
    </source>
</evidence>
<feature type="region of interest" description="Disordered" evidence="1">
    <location>
        <begin position="61"/>
        <end position="81"/>
    </location>
</feature>
<feature type="compositionally biased region" description="Basic and acidic residues" evidence="1">
    <location>
        <begin position="71"/>
        <end position="81"/>
    </location>
</feature>